<name>A0ABP8HFK5_9SPHI</name>
<organism evidence="1 2">
    <name type="scientific">Mucilaginibacter gynuensis</name>
    <dbReference type="NCBI Taxonomy" id="1302236"/>
    <lineage>
        <taxon>Bacteria</taxon>
        <taxon>Pseudomonadati</taxon>
        <taxon>Bacteroidota</taxon>
        <taxon>Sphingobacteriia</taxon>
        <taxon>Sphingobacteriales</taxon>
        <taxon>Sphingobacteriaceae</taxon>
        <taxon>Mucilaginibacter</taxon>
    </lineage>
</organism>
<evidence type="ECO:0000313" key="1">
    <source>
        <dbReference type="EMBL" id="GAA4338703.1"/>
    </source>
</evidence>
<dbReference type="RefSeq" id="WP_345213836.1">
    <property type="nucleotide sequence ID" value="NZ_BAABFT010000021.1"/>
</dbReference>
<gene>
    <name evidence="1" type="ORF">GCM10023149_48850</name>
</gene>
<dbReference type="Proteomes" id="UP001500582">
    <property type="component" value="Unassembled WGS sequence"/>
</dbReference>
<comment type="caution">
    <text evidence="1">The sequence shown here is derived from an EMBL/GenBank/DDBJ whole genome shotgun (WGS) entry which is preliminary data.</text>
</comment>
<dbReference type="EMBL" id="BAABFT010000021">
    <property type="protein sequence ID" value="GAA4338703.1"/>
    <property type="molecule type" value="Genomic_DNA"/>
</dbReference>
<accession>A0ABP8HFK5</accession>
<evidence type="ECO:0000313" key="2">
    <source>
        <dbReference type="Proteomes" id="UP001500582"/>
    </source>
</evidence>
<reference evidence="2" key="1">
    <citation type="journal article" date="2019" name="Int. J. Syst. Evol. Microbiol.">
        <title>The Global Catalogue of Microorganisms (GCM) 10K type strain sequencing project: providing services to taxonomists for standard genome sequencing and annotation.</title>
        <authorList>
            <consortium name="The Broad Institute Genomics Platform"/>
            <consortium name="The Broad Institute Genome Sequencing Center for Infectious Disease"/>
            <person name="Wu L."/>
            <person name="Ma J."/>
        </authorList>
    </citation>
    <scope>NUCLEOTIDE SEQUENCE [LARGE SCALE GENOMIC DNA]</scope>
    <source>
        <strain evidence="2">JCM 17705</strain>
    </source>
</reference>
<proteinExistence type="predicted"/>
<keyword evidence="2" id="KW-1185">Reference proteome</keyword>
<protein>
    <submittedName>
        <fullName evidence="1">Uncharacterized protein</fullName>
    </submittedName>
</protein>
<sequence>MRDGQPVETSGLVPYNGHNLVHPDFVHGFEMLRGHLAFISESREAVGITLQELDEDEDTIKLFRVHSFKVNGYEEVDGVILQGDKRLQSGDVMDLPCPLVKWVEDVNRYPFADELSALVDHLTTEALSYLDGKIAPSAQLDIFEDEPEEE</sequence>